<evidence type="ECO:0000313" key="7">
    <source>
        <dbReference type="Proteomes" id="UP001549037"/>
    </source>
</evidence>
<keyword evidence="3" id="KW-0238">DNA-binding</keyword>
<dbReference type="PANTHER" id="PTHR30580">
    <property type="entry name" value="PRIMOSOMAL PROTEIN N"/>
    <property type="match status" value="1"/>
</dbReference>
<dbReference type="InterPro" id="IPR027417">
    <property type="entry name" value="P-loop_NTPase"/>
</dbReference>
<proteinExistence type="predicted"/>
<protein>
    <submittedName>
        <fullName evidence="6">Competence protein ComFA</fullName>
    </submittedName>
</protein>
<dbReference type="Pfam" id="PF00271">
    <property type="entry name" value="Helicase_C"/>
    <property type="match status" value="1"/>
</dbReference>
<comment type="caution">
    <text evidence="6">The sequence shown here is derived from an EMBL/GenBank/DDBJ whole genome shotgun (WGS) entry which is preliminary data.</text>
</comment>
<evidence type="ECO:0000256" key="3">
    <source>
        <dbReference type="ARBA" id="ARBA00023125"/>
    </source>
</evidence>
<feature type="domain" description="Helicase ATP-binding" evidence="4">
    <location>
        <begin position="105"/>
        <end position="255"/>
    </location>
</feature>
<evidence type="ECO:0000256" key="2">
    <source>
        <dbReference type="ARBA" id="ARBA00022840"/>
    </source>
</evidence>
<keyword evidence="7" id="KW-1185">Reference proteome</keyword>
<keyword evidence="2" id="KW-0067">ATP-binding</keyword>
<dbReference type="PANTHER" id="PTHR30580:SF1">
    <property type="entry name" value="COMF OPERON PROTEIN 1"/>
    <property type="match status" value="1"/>
</dbReference>
<dbReference type="SUPFAM" id="SSF52540">
    <property type="entry name" value="P-loop containing nucleoside triphosphate hydrolases"/>
    <property type="match status" value="1"/>
</dbReference>
<dbReference type="Proteomes" id="UP001549037">
    <property type="component" value="Unassembled WGS sequence"/>
</dbReference>
<keyword evidence="1" id="KW-0547">Nucleotide-binding</keyword>
<evidence type="ECO:0000259" key="5">
    <source>
        <dbReference type="PROSITE" id="PS51194"/>
    </source>
</evidence>
<evidence type="ECO:0000313" key="6">
    <source>
        <dbReference type="EMBL" id="MET3635013.1"/>
    </source>
</evidence>
<dbReference type="EMBL" id="JBEPLN010000036">
    <property type="protein sequence ID" value="MET3635013.1"/>
    <property type="molecule type" value="Genomic_DNA"/>
</dbReference>
<dbReference type="RefSeq" id="WP_354369742.1">
    <property type="nucleotide sequence ID" value="NZ_JBEPLN010000036.1"/>
</dbReference>
<feature type="domain" description="Helicase C-terminal" evidence="5">
    <location>
        <begin position="285"/>
        <end position="430"/>
    </location>
</feature>
<organism evidence="6 7">
    <name type="scientific">Streptococcus porcorum</name>
    <dbReference type="NCBI Taxonomy" id="701526"/>
    <lineage>
        <taxon>Bacteria</taxon>
        <taxon>Bacillati</taxon>
        <taxon>Bacillota</taxon>
        <taxon>Bacilli</taxon>
        <taxon>Lactobacillales</taxon>
        <taxon>Streptococcaceae</taxon>
        <taxon>Streptococcus</taxon>
    </lineage>
</organism>
<dbReference type="Gene3D" id="3.40.50.300">
    <property type="entry name" value="P-loop containing nucleotide triphosphate hydrolases"/>
    <property type="match status" value="2"/>
</dbReference>
<dbReference type="InterPro" id="IPR001650">
    <property type="entry name" value="Helicase_C-like"/>
</dbReference>
<dbReference type="Pfam" id="PF00270">
    <property type="entry name" value="DEAD"/>
    <property type="match status" value="1"/>
</dbReference>
<reference evidence="6 7" key="1">
    <citation type="submission" date="2024-06" db="EMBL/GenBank/DDBJ databases">
        <title>Genomic Encyclopedia of Type Strains, Phase IV (KMG-IV): sequencing the most valuable type-strain genomes for metagenomic binning, comparative biology and taxonomic classification.</title>
        <authorList>
            <person name="Goeker M."/>
        </authorList>
    </citation>
    <scope>NUCLEOTIDE SEQUENCE [LARGE SCALE GENOMIC DNA]</scope>
    <source>
        <strain evidence="6 7">DSM 28302</strain>
    </source>
</reference>
<dbReference type="InterPro" id="IPR014001">
    <property type="entry name" value="Helicase_ATP-bd"/>
</dbReference>
<sequence length="430" mass="49780">MEMLENKYGRWFVKSQLNLEEQELASQLPALKKKRGQWWCGRCANQVKYVLPSGKKYCRVCLVFGRVTEGEPIYYFKQDVFPKNDYLIWKGQLTPYQKEVSDVLLKAVDQKEAILVHAVTGAGKTEMIYQTLNQELKKGHAIALVSPRRDVCVELYKRLSKDFSCPISLLHGESERYVRSPLVIATTHQLLKFYRAFDLIIIDEVDAFPFVDNKMLYHAVDSSLKKEGVKVFLTATSTDELDKQVRKKVIKKVDLARRFHSHPLVVPKTVWLGDWKKLRQKQRLSKKWRYYFERQRKTGYPLLIFYPNIEEGSHFVKLLSQLYPEEAIGFVSSQTLTRSEQVEAFRTGKLNVLVATTILERGVTFPCVDVFVLEANHRLFQSSSLVQISGRVGRASERPYGELLFFHDGISRAMKKAIHEIKVMNKKGGF</sequence>
<dbReference type="PROSITE" id="PS51192">
    <property type="entry name" value="HELICASE_ATP_BIND_1"/>
    <property type="match status" value="1"/>
</dbReference>
<name>A0ABV2JID7_9STRE</name>
<dbReference type="SMART" id="SM00487">
    <property type="entry name" value="DEXDc"/>
    <property type="match status" value="1"/>
</dbReference>
<evidence type="ECO:0000256" key="1">
    <source>
        <dbReference type="ARBA" id="ARBA00022741"/>
    </source>
</evidence>
<accession>A0ABV2JID7</accession>
<evidence type="ECO:0000259" key="4">
    <source>
        <dbReference type="PROSITE" id="PS51192"/>
    </source>
</evidence>
<dbReference type="SMART" id="SM00490">
    <property type="entry name" value="HELICc"/>
    <property type="match status" value="1"/>
</dbReference>
<gene>
    <name evidence="6" type="ORF">ABID28_001675</name>
</gene>
<dbReference type="PROSITE" id="PS51194">
    <property type="entry name" value="HELICASE_CTER"/>
    <property type="match status" value="1"/>
</dbReference>
<dbReference type="InterPro" id="IPR011545">
    <property type="entry name" value="DEAD/DEAH_box_helicase_dom"/>
</dbReference>